<dbReference type="InterPro" id="IPR058705">
    <property type="entry name" value="A_ENA"/>
</dbReference>
<evidence type="ECO:0000313" key="4">
    <source>
        <dbReference type="Proteomes" id="UP000315377"/>
    </source>
</evidence>
<evidence type="ECO:0000313" key="5">
    <source>
        <dbReference type="Proteomes" id="UP001209276"/>
    </source>
</evidence>
<proteinExistence type="predicted"/>
<feature type="region of interest" description="Disordered" evidence="1">
    <location>
        <begin position="98"/>
        <end position="129"/>
    </location>
</feature>
<gene>
    <name evidence="3" type="ORF">FLT43_02235</name>
    <name evidence="2" type="ORF">M5W83_27620</name>
</gene>
<dbReference type="EMBL" id="JAMDMM010000066">
    <property type="protein sequence ID" value="MCY9610919.1"/>
    <property type="molecule type" value="Genomic_DNA"/>
</dbReference>
<dbReference type="GeneID" id="76994802"/>
<dbReference type="AlphaFoldDB" id="A0AAP9DR20"/>
<dbReference type="Pfam" id="PF26595">
    <property type="entry name" value="A_ENA"/>
    <property type="match status" value="1"/>
</dbReference>
<evidence type="ECO:0000313" key="2">
    <source>
        <dbReference type="EMBL" id="MCY9610919.1"/>
    </source>
</evidence>
<dbReference type="Proteomes" id="UP000315377">
    <property type="component" value="Chromosome"/>
</dbReference>
<dbReference type="Proteomes" id="UP001209276">
    <property type="component" value="Unassembled WGS sequence"/>
</dbReference>
<reference evidence="3 4" key="1">
    <citation type="submission" date="2019-07" db="EMBL/GenBank/DDBJ databases">
        <title>Paenibacillus thiaminolyticus NRRL B-4156.</title>
        <authorList>
            <person name="Hehnly C."/>
            <person name="Zhang L."/>
        </authorList>
    </citation>
    <scope>NUCLEOTIDE SEQUENCE [LARGE SCALE GENOMIC DNA]</scope>
    <source>
        <strain evidence="3 4">NRRL B-4156</strain>
    </source>
</reference>
<reference evidence="2 5" key="2">
    <citation type="submission" date="2022-05" db="EMBL/GenBank/DDBJ databases">
        <title>Genome Sequencing of Bee-Associated Microbes.</title>
        <authorList>
            <person name="Dunlap C."/>
        </authorList>
    </citation>
    <scope>NUCLEOTIDE SEQUENCE [LARGE SCALE GENOMIC DNA]</scope>
    <source>
        <strain evidence="2 5">NRRL B-14613</strain>
    </source>
</reference>
<organism evidence="3 4">
    <name type="scientific">Paenibacillus thiaminolyticus</name>
    <name type="common">Bacillus thiaminolyticus</name>
    <dbReference type="NCBI Taxonomy" id="49283"/>
    <lineage>
        <taxon>Bacteria</taxon>
        <taxon>Bacillati</taxon>
        <taxon>Bacillota</taxon>
        <taxon>Bacilli</taxon>
        <taxon>Bacillales</taxon>
        <taxon>Paenibacillaceae</taxon>
        <taxon>Paenibacillus</taxon>
    </lineage>
</organism>
<accession>A0AAP9DR20</accession>
<sequence length="129" mass="14800">MPYENYRKNSDSLDDTLTQLVKSIAVEEEALATLMQAEANKTLAFVGKDRDLPTQPSSSEFIQFNQTVTKILDSILMVEWMLAKKIDSVKQFQYLYQPSHKPSHKKEGHPGKDSGFFEDEHDPNDDIDY</sequence>
<evidence type="ECO:0000256" key="1">
    <source>
        <dbReference type="SAM" id="MobiDB-lite"/>
    </source>
</evidence>
<feature type="compositionally biased region" description="Acidic residues" evidence="1">
    <location>
        <begin position="116"/>
        <end position="129"/>
    </location>
</feature>
<protein>
    <submittedName>
        <fullName evidence="3">Uncharacterized protein</fullName>
    </submittedName>
</protein>
<keyword evidence="5" id="KW-1185">Reference proteome</keyword>
<dbReference type="RefSeq" id="WP_087443535.1">
    <property type="nucleotide sequence ID" value="NZ_CABMNB010000036.1"/>
</dbReference>
<name>A0AAP9DR20_PANTH</name>
<dbReference type="EMBL" id="CP041405">
    <property type="protein sequence ID" value="QDM42452.1"/>
    <property type="molecule type" value="Genomic_DNA"/>
</dbReference>
<evidence type="ECO:0000313" key="3">
    <source>
        <dbReference type="EMBL" id="QDM42452.1"/>
    </source>
</evidence>